<dbReference type="PANTHER" id="PTHR34136:SF1">
    <property type="entry name" value="UDP-N-ACETYL-D-MANNOSAMINURONIC ACID TRANSFERASE"/>
    <property type="match status" value="1"/>
</dbReference>
<dbReference type="Pfam" id="PF03808">
    <property type="entry name" value="Glyco_tran_WecG"/>
    <property type="match status" value="1"/>
</dbReference>
<keyword evidence="1" id="KW-0328">Glycosyltransferase</keyword>
<name>A0ABY5AQF6_9CYAN</name>
<dbReference type="RefSeq" id="WP_252662622.1">
    <property type="nucleotide sequence ID" value="NZ_CP098611.1"/>
</dbReference>
<keyword evidence="4" id="KW-1185">Reference proteome</keyword>
<keyword evidence="2" id="KW-0808">Transferase</keyword>
<dbReference type="PANTHER" id="PTHR34136">
    <property type="match status" value="1"/>
</dbReference>
<dbReference type="EMBL" id="CP098611">
    <property type="protein sequence ID" value="USR90596.1"/>
    <property type="molecule type" value="Genomic_DNA"/>
</dbReference>
<dbReference type="Proteomes" id="UP001056708">
    <property type="component" value="Chromosome"/>
</dbReference>
<reference evidence="3" key="1">
    <citation type="submission" date="2022-06" db="EMBL/GenBank/DDBJ databases">
        <title>Genome sequence of Phormidium yuhuli AB48 isolated from an industrial photobioreactor environment.</title>
        <authorList>
            <person name="Qiu Y."/>
            <person name="Noonan A.J.C."/>
            <person name="Dofher K."/>
            <person name="Koch M."/>
            <person name="Kieft B."/>
            <person name="Lin X."/>
            <person name="Ziels R.M."/>
            <person name="Hallam S.J."/>
        </authorList>
    </citation>
    <scope>NUCLEOTIDE SEQUENCE</scope>
    <source>
        <strain evidence="3">AB48</strain>
    </source>
</reference>
<proteinExistence type="predicted"/>
<evidence type="ECO:0000256" key="1">
    <source>
        <dbReference type="ARBA" id="ARBA00022676"/>
    </source>
</evidence>
<dbReference type="InterPro" id="IPR004629">
    <property type="entry name" value="WecG_TagA_CpsF"/>
</dbReference>
<gene>
    <name evidence="3" type="ORF">NEA10_17455</name>
</gene>
<evidence type="ECO:0000256" key="2">
    <source>
        <dbReference type="ARBA" id="ARBA00022679"/>
    </source>
</evidence>
<organism evidence="3 4">
    <name type="scientific">Phormidium yuhuli AB48</name>
    <dbReference type="NCBI Taxonomy" id="2940671"/>
    <lineage>
        <taxon>Bacteria</taxon>
        <taxon>Bacillati</taxon>
        <taxon>Cyanobacteriota</taxon>
        <taxon>Cyanophyceae</taxon>
        <taxon>Oscillatoriophycideae</taxon>
        <taxon>Oscillatoriales</taxon>
        <taxon>Oscillatoriaceae</taxon>
        <taxon>Phormidium</taxon>
        <taxon>Phormidium yuhuli</taxon>
    </lineage>
</organism>
<protein>
    <submittedName>
        <fullName evidence="3">WecB/TagA/CpsF family glycosyltransferase</fullName>
    </submittedName>
</protein>
<accession>A0ABY5AQF6</accession>
<evidence type="ECO:0000313" key="4">
    <source>
        <dbReference type="Proteomes" id="UP001056708"/>
    </source>
</evidence>
<sequence length="258" mass="29529">MTADPLPSLSILGSPVHLHPNYCQWLRSQLDQQRGLHVVTLNAEMTMQAQDNPQLAQVIQQADLVIPDGAGVVLYLKLLGQRCTRQPGIELAQQLLSQLSPQETVFCYGGKPDVIQRAAQNLRQHYPHLNLSGVYHGYLSPEEQQHLLQDVQQQQPAVILVGLGVPRQELWIQQHRHHCPRAIWIGVGGSFDIWGGVKPRAPRWMGDNHLEWAYRLYQEPWRWRRMLALPKFAFKALLEIIIGKRQGKPDKNVRRTPK</sequence>
<evidence type="ECO:0000313" key="3">
    <source>
        <dbReference type="EMBL" id="USR90596.1"/>
    </source>
</evidence>
<dbReference type="CDD" id="cd06533">
    <property type="entry name" value="Glyco_transf_WecG_TagA"/>
    <property type="match status" value="1"/>
</dbReference>
<dbReference type="NCBIfam" id="TIGR00696">
    <property type="entry name" value="wecG_tagA_cpsF"/>
    <property type="match status" value="1"/>
</dbReference>